<organism evidence="10 11">
    <name type="scientific">Spirochaeta africana (strain ATCC 700263 / DSM 8902 / Z-7692)</name>
    <dbReference type="NCBI Taxonomy" id="889378"/>
    <lineage>
        <taxon>Bacteria</taxon>
        <taxon>Pseudomonadati</taxon>
        <taxon>Spirochaetota</taxon>
        <taxon>Spirochaetia</taxon>
        <taxon>Spirochaetales</taxon>
        <taxon>Spirochaetaceae</taxon>
        <taxon>Spirochaeta</taxon>
    </lineage>
</organism>
<dbReference type="SUPFAM" id="SSF52218">
    <property type="entry name" value="Flavoproteins"/>
    <property type="match status" value="1"/>
</dbReference>
<dbReference type="InterPro" id="IPR001094">
    <property type="entry name" value="Flavdoxin-like"/>
</dbReference>
<dbReference type="KEGG" id="sfc:Spiaf_0537"/>
<dbReference type="NCBIfam" id="NF006736">
    <property type="entry name" value="PRK09267.1-2"/>
    <property type="match status" value="1"/>
</dbReference>
<comment type="similarity">
    <text evidence="2 8">Belongs to the flavodoxin family.</text>
</comment>
<dbReference type="GO" id="GO:0010181">
    <property type="term" value="F:FMN binding"/>
    <property type="evidence" value="ECO:0007669"/>
    <property type="project" value="UniProtKB-UniRule"/>
</dbReference>
<evidence type="ECO:0000256" key="8">
    <source>
        <dbReference type="PIRNR" id="PIRNR038996"/>
    </source>
</evidence>
<dbReference type="InterPro" id="IPR008254">
    <property type="entry name" value="Flavodoxin/NO_synth"/>
</dbReference>
<dbReference type="HOGENOM" id="CLU_051402_1_0_12"/>
<keyword evidence="3 8" id="KW-0813">Transport</keyword>
<dbReference type="PROSITE" id="PS00201">
    <property type="entry name" value="FLAVODOXIN"/>
    <property type="match status" value="1"/>
</dbReference>
<evidence type="ECO:0000313" key="11">
    <source>
        <dbReference type="Proteomes" id="UP000007383"/>
    </source>
</evidence>
<keyword evidence="11" id="KW-1185">Reference proteome</keyword>
<evidence type="ECO:0000259" key="9">
    <source>
        <dbReference type="PROSITE" id="PS50902"/>
    </source>
</evidence>
<keyword evidence="4 8" id="KW-0285">Flavoprotein</keyword>
<dbReference type="InterPro" id="IPR029039">
    <property type="entry name" value="Flavoprotein-like_sf"/>
</dbReference>
<dbReference type="Pfam" id="PF00258">
    <property type="entry name" value="Flavodoxin_1"/>
    <property type="match status" value="1"/>
</dbReference>
<dbReference type="PIRSF" id="PIRSF038996">
    <property type="entry name" value="FldA"/>
    <property type="match status" value="1"/>
</dbReference>
<proteinExistence type="inferred from homology"/>
<dbReference type="NCBIfam" id="NF006738">
    <property type="entry name" value="PRK09267.1-4"/>
    <property type="match status" value="1"/>
</dbReference>
<accession>H9UGJ7</accession>
<dbReference type="STRING" id="889378.Spiaf_0537"/>
<dbReference type="Gene3D" id="3.40.50.360">
    <property type="match status" value="1"/>
</dbReference>
<protein>
    <recommendedName>
        <fullName evidence="8">Flavodoxin</fullName>
    </recommendedName>
</protein>
<evidence type="ECO:0000256" key="7">
    <source>
        <dbReference type="ARBA" id="ARBA00023231"/>
    </source>
</evidence>
<dbReference type="InterPro" id="IPR050619">
    <property type="entry name" value="Flavodoxin"/>
</dbReference>
<feature type="domain" description="Flavodoxin-like" evidence="9">
    <location>
        <begin position="4"/>
        <end position="162"/>
    </location>
</feature>
<reference evidence="11" key="1">
    <citation type="journal article" date="2013" name="Stand. Genomic Sci.">
        <title>Complete genome sequence of the halophilic bacterium Spirochaeta africana type strain (Z-7692(T)) from the alkaline Lake Magadi in the East African Rift.</title>
        <authorList>
            <person name="Liolos K."/>
            <person name="Abt B."/>
            <person name="Scheuner C."/>
            <person name="Teshima H."/>
            <person name="Held B."/>
            <person name="Lapidus A."/>
            <person name="Nolan M."/>
            <person name="Lucas S."/>
            <person name="Deshpande S."/>
            <person name="Cheng J.F."/>
            <person name="Tapia R."/>
            <person name="Goodwin L.A."/>
            <person name="Pitluck S."/>
            <person name="Pagani I."/>
            <person name="Ivanova N."/>
            <person name="Mavromatis K."/>
            <person name="Mikhailova N."/>
            <person name="Huntemann M."/>
            <person name="Pati A."/>
            <person name="Chen A."/>
            <person name="Palaniappan K."/>
            <person name="Land M."/>
            <person name="Rohde M."/>
            <person name="Tindall B.J."/>
            <person name="Detter J.C."/>
            <person name="Goker M."/>
            <person name="Bristow J."/>
            <person name="Eisen J.A."/>
            <person name="Markowitz V."/>
            <person name="Hugenholtz P."/>
            <person name="Woyke T."/>
            <person name="Klenk H.P."/>
            <person name="Kyrpides N.C."/>
        </authorList>
    </citation>
    <scope>NUCLEOTIDE SEQUENCE</scope>
    <source>
        <strain evidence="11">ATCC 700263 / DSM 8902 / Z-7692</strain>
    </source>
</reference>
<dbReference type="InterPro" id="IPR001226">
    <property type="entry name" value="Flavodoxin_CS"/>
</dbReference>
<comment type="cofactor">
    <cofactor evidence="1 8">
        <name>FMN</name>
        <dbReference type="ChEBI" id="CHEBI:58210"/>
    </cofactor>
</comment>
<dbReference type="Proteomes" id="UP000007383">
    <property type="component" value="Chromosome"/>
</dbReference>
<dbReference type="NCBIfam" id="NF006739">
    <property type="entry name" value="PRK09267.1-5"/>
    <property type="match status" value="1"/>
</dbReference>
<dbReference type="GO" id="GO:0009055">
    <property type="term" value="F:electron transfer activity"/>
    <property type="evidence" value="ECO:0007669"/>
    <property type="project" value="UniProtKB-UniRule"/>
</dbReference>
<comment type="function">
    <text evidence="8">Low-potential electron donor to a number of redox enzymes.</text>
</comment>
<dbReference type="PANTHER" id="PTHR42809:SF1">
    <property type="entry name" value="FLAVODOXIN 1"/>
    <property type="match status" value="1"/>
</dbReference>
<dbReference type="eggNOG" id="COG0716">
    <property type="taxonomic scope" value="Bacteria"/>
</dbReference>
<evidence type="ECO:0000256" key="6">
    <source>
        <dbReference type="ARBA" id="ARBA00022982"/>
    </source>
</evidence>
<name>H9UGJ7_SPIAZ</name>
<keyword evidence="6 8" id="KW-0249">Electron transport</keyword>
<dbReference type="InterPro" id="IPR010086">
    <property type="entry name" value="Flavodoxin_lc"/>
</dbReference>
<dbReference type="OrthoDB" id="9790745at2"/>
<evidence type="ECO:0000256" key="2">
    <source>
        <dbReference type="ARBA" id="ARBA00005267"/>
    </source>
</evidence>
<dbReference type="PRINTS" id="PR00369">
    <property type="entry name" value="FLAVODOXIN"/>
</dbReference>
<evidence type="ECO:0000256" key="5">
    <source>
        <dbReference type="ARBA" id="ARBA00022643"/>
    </source>
</evidence>
<dbReference type="PROSITE" id="PS50902">
    <property type="entry name" value="FLAVODOXIN_LIKE"/>
    <property type="match status" value="1"/>
</dbReference>
<dbReference type="NCBIfam" id="TIGR01752">
    <property type="entry name" value="flav_long"/>
    <property type="match status" value="1"/>
</dbReference>
<dbReference type="EMBL" id="CP003282">
    <property type="protein sequence ID" value="AFG36640.1"/>
    <property type="molecule type" value="Genomic_DNA"/>
</dbReference>
<dbReference type="AlphaFoldDB" id="H9UGJ7"/>
<keyword evidence="7" id="KW-0535">Nitrogen fixation</keyword>
<evidence type="ECO:0000256" key="3">
    <source>
        <dbReference type="ARBA" id="ARBA00022448"/>
    </source>
</evidence>
<evidence type="ECO:0000313" key="10">
    <source>
        <dbReference type="EMBL" id="AFG36640.1"/>
    </source>
</evidence>
<dbReference type="PATRIC" id="fig|889378.3.peg.548"/>
<sequence>MAKIGIIFGSSTGNTETAAEKLVDALGDAEAKNITEISEDDLNGYEFLVFGASTWGAGELQDDWEDNIDVLDDADLSGKKVALFGLGDQEGYPDTFVDAMGTIAEKLKAGGATIVGHWPTDGYTFDDSTATEGGKFLGLVLDEENQADESDERIAKWAEQLKKEFA</sequence>
<keyword evidence="5 8" id="KW-0288">FMN</keyword>
<evidence type="ECO:0000256" key="4">
    <source>
        <dbReference type="ARBA" id="ARBA00022630"/>
    </source>
</evidence>
<dbReference type="PANTHER" id="PTHR42809">
    <property type="entry name" value="FLAVODOXIN 2"/>
    <property type="match status" value="1"/>
</dbReference>
<evidence type="ECO:0000256" key="1">
    <source>
        <dbReference type="ARBA" id="ARBA00001917"/>
    </source>
</evidence>
<gene>
    <name evidence="10" type="ordered locus">Spiaf_0537</name>
</gene>
<dbReference type="RefSeq" id="WP_014454637.1">
    <property type="nucleotide sequence ID" value="NC_017098.1"/>
</dbReference>